<proteinExistence type="predicted"/>
<dbReference type="KEGG" id="mrh:MycrhN_4998"/>
<dbReference type="PATRIC" id="fig|710685.3.peg.5008"/>
<evidence type="ECO:0008006" key="4">
    <source>
        <dbReference type="Google" id="ProtNLM"/>
    </source>
</evidence>
<gene>
    <name evidence="2" type="ordered locus">MycrhN_4998</name>
</gene>
<name>G8RUS5_MYCRN</name>
<dbReference type="HOGENOM" id="CLU_1979066_0_0_11"/>
<accession>G8RUS5</accession>
<evidence type="ECO:0000313" key="2">
    <source>
        <dbReference type="EMBL" id="AEV75478.1"/>
    </source>
</evidence>
<dbReference type="RefSeq" id="WP_014213221.1">
    <property type="nucleotide sequence ID" value="NC_016604.1"/>
</dbReference>
<keyword evidence="3" id="KW-1185">Reference proteome</keyword>
<dbReference type="EMBL" id="CP003169">
    <property type="protein sequence ID" value="AEV75478.1"/>
    <property type="molecule type" value="Genomic_DNA"/>
</dbReference>
<dbReference type="OrthoDB" id="4629153at2"/>
<feature type="chain" id="PRO_5003514890" description="Integrase" evidence="1">
    <location>
        <begin position="31"/>
        <end position="111"/>
    </location>
</feature>
<dbReference type="Proteomes" id="UP000005442">
    <property type="component" value="Chromosome"/>
</dbReference>
<dbReference type="STRING" id="710685.MycrhN_4998"/>
<feature type="signal peptide" evidence="1">
    <location>
        <begin position="1"/>
        <end position="30"/>
    </location>
</feature>
<dbReference type="AlphaFoldDB" id="G8RUS5"/>
<sequence>MRKPFHRRVAAVLSAVGVAALIAQAPAAGADPYTPVQTQDNAEFAIADGYIVKQMNCTPDSPPVFESITWDPPGFTPQGGTGMIHDANPALGGQFAAKWAGDYWDVEYQFC</sequence>
<evidence type="ECO:0000256" key="1">
    <source>
        <dbReference type="SAM" id="SignalP"/>
    </source>
</evidence>
<protein>
    <recommendedName>
        <fullName evidence="4">Integrase</fullName>
    </recommendedName>
</protein>
<reference evidence="2 3" key="1">
    <citation type="submission" date="2011-12" db="EMBL/GenBank/DDBJ databases">
        <title>Complete sequence of Mycobacterium rhodesiae NBB3.</title>
        <authorList>
            <consortium name="US DOE Joint Genome Institute"/>
            <person name="Lucas S."/>
            <person name="Han J."/>
            <person name="Lapidus A."/>
            <person name="Cheng J.-F."/>
            <person name="Goodwin L."/>
            <person name="Pitluck S."/>
            <person name="Peters L."/>
            <person name="Mikhailova N."/>
            <person name="Gu W."/>
            <person name="Detter J.C."/>
            <person name="Han C."/>
            <person name="Tapia R."/>
            <person name="Land M."/>
            <person name="Hauser L."/>
            <person name="Kyrpides N."/>
            <person name="Ivanova N."/>
            <person name="Pagani I."/>
            <person name="Mattes T."/>
            <person name="Holmes A."/>
            <person name="Rutledge P."/>
            <person name="Paulsen I."/>
            <person name="Coleman N."/>
            <person name="Woyke T."/>
        </authorList>
    </citation>
    <scope>NUCLEOTIDE SEQUENCE [LARGE SCALE GENOMIC DNA]</scope>
    <source>
        <strain evidence="2 3">NBB3</strain>
    </source>
</reference>
<evidence type="ECO:0000313" key="3">
    <source>
        <dbReference type="Proteomes" id="UP000005442"/>
    </source>
</evidence>
<dbReference type="eggNOG" id="ENOG5031SF3">
    <property type="taxonomic scope" value="Bacteria"/>
</dbReference>
<organism evidence="2 3">
    <name type="scientific">Mycolicibacterium rhodesiae (strain NBB3)</name>
    <name type="common">Mycobacterium rhodesiae</name>
    <dbReference type="NCBI Taxonomy" id="710685"/>
    <lineage>
        <taxon>Bacteria</taxon>
        <taxon>Bacillati</taxon>
        <taxon>Actinomycetota</taxon>
        <taxon>Actinomycetes</taxon>
        <taxon>Mycobacteriales</taxon>
        <taxon>Mycobacteriaceae</taxon>
        <taxon>Mycolicibacterium</taxon>
    </lineage>
</organism>
<keyword evidence="1" id="KW-0732">Signal</keyword>